<dbReference type="InterPro" id="IPR009071">
    <property type="entry name" value="HMG_box_dom"/>
</dbReference>
<evidence type="ECO:0000313" key="5">
    <source>
        <dbReference type="EMBL" id="KAF5339956.1"/>
    </source>
</evidence>
<accession>A0A8H5FKB3</accession>
<dbReference type="SUPFAM" id="SSF47095">
    <property type="entry name" value="HMG-box"/>
    <property type="match status" value="1"/>
</dbReference>
<keyword evidence="3" id="KW-1133">Transmembrane helix</keyword>
<feature type="compositionally biased region" description="Basic and acidic residues" evidence="2">
    <location>
        <begin position="382"/>
        <end position="396"/>
    </location>
</feature>
<dbReference type="PROSITE" id="PS50118">
    <property type="entry name" value="HMG_BOX_2"/>
    <property type="match status" value="1"/>
</dbReference>
<dbReference type="InterPro" id="IPR002925">
    <property type="entry name" value="Dienelactn_hydro"/>
</dbReference>
<dbReference type="Gene3D" id="3.40.50.1820">
    <property type="entry name" value="alpha/beta hydrolase"/>
    <property type="match status" value="1"/>
</dbReference>
<evidence type="ECO:0000256" key="3">
    <source>
        <dbReference type="SAM" id="Phobius"/>
    </source>
</evidence>
<feature type="compositionally biased region" description="Basic and acidic residues" evidence="2">
    <location>
        <begin position="403"/>
        <end position="423"/>
    </location>
</feature>
<dbReference type="Pfam" id="PF01738">
    <property type="entry name" value="DLH"/>
    <property type="match status" value="1"/>
</dbReference>
<dbReference type="Gene3D" id="1.10.30.10">
    <property type="entry name" value="High mobility group box domain"/>
    <property type="match status" value="1"/>
</dbReference>
<evidence type="ECO:0000256" key="1">
    <source>
        <dbReference type="PROSITE-ProRule" id="PRU00267"/>
    </source>
</evidence>
<feature type="domain" description="HMG box" evidence="4">
    <location>
        <begin position="364"/>
        <end position="411"/>
    </location>
</feature>
<feature type="DNA-binding region" description="HMG box" evidence="1">
    <location>
        <begin position="364"/>
        <end position="411"/>
    </location>
</feature>
<dbReference type="GO" id="GO:0003677">
    <property type="term" value="F:DNA binding"/>
    <property type="evidence" value="ECO:0007669"/>
    <property type="project" value="UniProtKB-UniRule"/>
</dbReference>
<protein>
    <recommendedName>
        <fullName evidence="4">HMG box domain-containing protein</fullName>
    </recommendedName>
</protein>
<evidence type="ECO:0000313" key="6">
    <source>
        <dbReference type="Proteomes" id="UP000559256"/>
    </source>
</evidence>
<sequence>MRVLSGAEGDKGGTVVTGITVVKVMVKAKVLVLVGGVLTPMLFQVPLWAWAWVTNLPQAQEREREEGRGIQATDGPTEIEIPTDEDAVIEDVVANTSTYASTDSILVPTVPTVPNSPAIVTKLKRKRTLNDMGSTILCVCEDDCEIVGDGDQIANSNWGGGAVGGTMDMDISMDGHGFHILGIEYFDGDPVHKHTEADFDRSAWMANAKKRAGEWVPKWFKAVKEIYGSDAKYCAVGYCFGGPHALGFANSDEFVAAAFAHPAFLNEDHFRTIKKPLFLSCAETDHTFPLESRRRAEDILVEVKAKYYIQVFSGVKHGFAVRGDPEVGDERWAKEESARGILVWFNRFTEEAVKANIIAGEKKQKRPPSAYNLYIKNNSAKWKEENPGKKRSEMMKEMAVLWKDADENPNKGREPKPKKKSDSARATVAKDAASSSPPPSSPGLASSDD</sequence>
<dbReference type="CDD" id="cd00084">
    <property type="entry name" value="HMG-box_SF"/>
    <property type="match status" value="1"/>
</dbReference>
<dbReference type="InterPro" id="IPR029058">
    <property type="entry name" value="AB_hydrolase_fold"/>
</dbReference>
<evidence type="ECO:0000256" key="2">
    <source>
        <dbReference type="SAM" id="MobiDB-lite"/>
    </source>
</evidence>
<dbReference type="OrthoDB" id="1393670at2759"/>
<keyword evidence="1" id="KW-0238">DNA-binding</keyword>
<evidence type="ECO:0000259" key="4">
    <source>
        <dbReference type="PROSITE" id="PS50118"/>
    </source>
</evidence>
<comment type="caution">
    <text evidence="5">The sequence shown here is derived from an EMBL/GenBank/DDBJ whole genome shotgun (WGS) entry which is preliminary data.</text>
</comment>
<dbReference type="GO" id="GO:0005634">
    <property type="term" value="C:nucleus"/>
    <property type="evidence" value="ECO:0007669"/>
    <property type="project" value="UniProtKB-UniRule"/>
</dbReference>
<dbReference type="Proteomes" id="UP000559256">
    <property type="component" value="Unassembled WGS sequence"/>
</dbReference>
<dbReference type="AlphaFoldDB" id="A0A8H5FKB3"/>
<dbReference type="EMBL" id="JAACJM010000180">
    <property type="protein sequence ID" value="KAF5339956.1"/>
    <property type="molecule type" value="Genomic_DNA"/>
</dbReference>
<dbReference type="PANTHER" id="PTHR17630:SF44">
    <property type="entry name" value="PROTEIN AIM2"/>
    <property type="match status" value="1"/>
</dbReference>
<gene>
    <name evidence="5" type="ORF">D9758_016759</name>
</gene>
<reference evidence="5 6" key="1">
    <citation type="journal article" date="2020" name="ISME J.">
        <title>Uncovering the hidden diversity of litter-decomposition mechanisms in mushroom-forming fungi.</title>
        <authorList>
            <person name="Floudas D."/>
            <person name="Bentzer J."/>
            <person name="Ahren D."/>
            <person name="Johansson T."/>
            <person name="Persson P."/>
            <person name="Tunlid A."/>
        </authorList>
    </citation>
    <scope>NUCLEOTIDE SEQUENCE [LARGE SCALE GENOMIC DNA]</scope>
    <source>
        <strain evidence="5 6">CBS 291.85</strain>
    </source>
</reference>
<keyword evidence="3" id="KW-0812">Transmembrane</keyword>
<keyword evidence="3" id="KW-0472">Membrane</keyword>
<dbReference type="Pfam" id="PF00505">
    <property type="entry name" value="HMG_box"/>
    <property type="match status" value="1"/>
</dbReference>
<dbReference type="PANTHER" id="PTHR17630">
    <property type="entry name" value="DIENELACTONE HYDROLASE"/>
    <property type="match status" value="1"/>
</dbReference>
<proteinExistence type="predicted"/>
<organism evidence="5 6">
    <name type="scientific">Tetrapyrgos nigripes</name>
    <dbReference type="NCBI Taxonomy" id="182062"/>
    <lineage>
        <taxon>Eukaryota</taxon>
        <taxon>Fungi</taxon>
        <taxon>Dikarya</taxon>
        <taxon>Basidiomycota</taxon>
        <taxon>Agaricomycotina</taxon>
        <taxon>Agaricomycetes</taxon>
        <taxon>Agaricomycetidae</taxon>
        <taxon>Agaricales</taxon>
        <taxon>Marasmiineae</taxon>
        <taxon>Marasmiaceae</taxon>
        <taxon>Tetrapyrgos</taxon>
    </lineage>
</organism>
<feature type="region of interest" description="Disordered" evidence="2">
    <location>
        <begin position="382"/>
        <end position="449"/>
    </location>
</feature>
<keyword evidence="1" id="KW-0539">Nucleus</keyword>
<dbReference type="GO" id="GO:0016787">
    <property type="term" value="F:hydrolase activity"/>
    <property type="evidence" value="ECO:0007669"/>
    <property type="project" value="InterPro"/>
</dbReference>
<name>A0A8H5FKB3_9AGAR</name>
<feature type="transmembrane region" description="Helical" evidence="3">
    <location>
        <begin position="30"/>
        <end position="53"/>
    </location>
</feature>
<dbReference type="SUPFAM" id="SSF53474">
    <property type="entry name" value="alpha/beta-Hydrolases"/>
    <property type="match status" value="1"/>
</dbReference>
<dbReference type="InterPro" id="IPR036910">
    <property type="entry name" value="HMG_box_dom_sf"/>
</dbReference>
<keyword evidence="6" id="KW-1185">Reference proteome</keyword>